<name>A0A395JPV2_9GAMM</name>
<dbReference type="RefSeq" id="WP_113954353.1">
    <property type="nucleotide sequence ID" value="NZ_QNRT01000002.1"/>
</dbReference>
<dbReference type="EMBL" id="QNRT01000002">
    <property type="protein sequence ID" value="RBP51598.1"/>
    <property type="molecule type" value="Genomic_DNA"/>
</dbReference>
<dbReference type="Gene3D" id="3.40.109.10">
    <property type="entry name" value="NADH Oxidase"/>
    <property type="match status" value="1"/>
</dbReference>
<sequence length="193" mass="21811">MNSKSIDFSARNTDVDVDPLFVQRWSPRAFQAHVIEPAVMHRIMEAARWSPSCFNAQPWRLYTSTDASFDDFLSLLVEGNQGWAKDVSVIGFMVAERNFEHNGKPNSYHAFDAGAAWMSLTLQARMEGLYTHGMGGIKKDEVASYLKLDTEQSEVLMGFTIGKLADLDSLSDEQKANETPNDRKELSEIWQQI</sequence>
<dbReference type="Proteomes" id="UP000253083">
    <property type="component" value="Unassembled WGS sequence"/>
</dbReference>
<comment type="similarity">
    <text evidence="1">Belongs to the nitroreductase family.</text>
</comment>
<keyword evidence="2" id="KW-0560">Oxidoreductase</keyword>
<feature type="domain" description="Nitroreductase" evidence="4">
    <location>
        <begin position="80"/>
        <end position="163"/>
    </location>
</feature>
<dbReference type="PANTHER" id="PTHR43673">
    <property type="entry name" value="NAD(P)H NITROREDUCTASE YDGI-RELATED"/>
    <property type="match status" value="1"/>
</dbReference>
<organism evidence="5 6">
    <name type="scientific">Arenicella xantha</name>
    <dbReference type="NCBI Taxonomy" id="644221"/>
    <lineage>
        <taxon>Bacteria</taxon>
        <taxon>Pseudomonadati</taxon>
        <taxon>Pseudomonadota</taxon>
        <taxon>Gammaproteobacteria</taxon>
        <taxon>Arenicellales</taxon>
        <taxon>Arenicellaceae</taxon>
        <taxon>Arenicella</taxon>
    </lineage>
</organism>
<dbReference type="GO" id="GO:0016491">
    <property type="term" value="F:oxidoreductase activity"/>
    <property type="evidence" value="ECO:0007669"/>
    <property type="project" value="UniProtKB-KW"/>
</dbReference>
<dbReference type="InParanoid" id="A0A395JPV2"/>
<dbReference type="SUPFAM" id="SSF55469">
    <property type="entry name" value="FMN-dependent nitroreductase-like"/>
    <property type="match status" value="1"/>
</dbReference>
<accession>A0A395JPV2</accession>
<dbReference type="Pfam" id="PF00881">
    <property type="entry name" value="Nitroreductase"/>
    <property type="match status" value="2"/>
</dbReference>
<dbReference type="AlphaFoldDB" id="A0A395JPV2"/>
<keyword evidence="6" id="KW-1185">Reference proteome</keyword>
<evidence type="ECO:0000256" key="3">
    <source>
        <dbReference type="SAM" id="MobiDB-lite"/>
    </source>
</evidence>
<dbReference type="InterPro" id="IPR000415">
    <property type="entry name" value="Nitroreductase-like"/>
</dbReference>
<feature type="domain" description="Nitroreductase" evidence="4">
    <location>
        <begin position="23"/>
        <end position="64"/>
    </location>
</feature>
<dbReference type="OrthoDB" id="9802510at2"/>
<dbReference type="InterPro" id="IPR029479">
    <property type="entry name" value="Nitroreductase"/>
</dbReference>
<dbReference type="CDD" id="cd02138">
    <property type="entry name" value="TdsD-like"/>
    <property type="match status" value="1"/>
</dbReference>
<feature type="compositionally biased region" description="Basic and acidic residues" evidence="3">
    <location>
        <begin position="172"/>
        <end position="187"/>
    </location>
</feature>
<evidence type="ECO:0000313" key="6">
    <source>
        <dbReference type="Proteomes" id="UP000253083"/>
    </source>
</evidence>
<evidence type="ECO:0000256" key="1">
    <source>
        <dbReference type="ARBA" id="ARBA00007118"/>
    </source>
</evidence>
<proteinExistence type="inferred from homology"/>
<protein>
    <submittedName>
        <fullName evidence="5">Nitroreductase</fullName>
    </submittedName>
</protein>
<evidence type="ECO:0000256" key="2">
    <source>
        <dbReference type="ARBA" id="ARBA00023002"/>
    </source>
</evidence>
<gene>
    <name evidence="5" type="ORF">DFR28_1021028</name>
</gene>
<evidence type="ECO:0000313" key="5">
    <source>
        <dbReference type="EMBL" id="RBP51598.1"/>
    </source>
</evidence>
<comment type="caution">
    <text evidence="5">The sequence shown here is derived from an EMBL/GenBank/DDBJ whole genome shotgun (WGS) entry which is preliminary data.</text>
</comment>
<dbReference type="PANTHER" id="PTHR43673:SF10">
    <property type="entry name" value="NADH DEHYDROGENASE_NAD(P)H NITROREDUCTASE XCC3605-RELATED"/>
    <property type="match status" value="1"/>
</dbReference>
<evidence type="ECO:0000259" key="4">
    <source>
        <dbReference type="Pfam" id="PF00881"/>
    </source>
</evidence>
<feature type="region of interest" description="Disordered" evidence="3">
    <location>
        <begin position="172"/>
        <end position="193"/>
    </location>
</feature>
<reference evidence="5 6" key="1">
    <citation type="submission" date="2018-06" db="EMBL/GenBank/DDBJ databases">
        <title>Genomic Encyclopedia of Type Strains, Phase IV (KMG-IV): sequencing the most valuable type-strain genomes for metagenomic binning, comparative biology and taxonomic classification.</title>
        <authorList>
            <person name="Goeker M."/>
        </authorList>
    </citation>
    <scope>NUCLEOTIDE SEQUENCE [LARGE SCALE GENOMIC DNA]</scope>
    <source>
        <strain evidence="5 6">DSM 24032</strain>
    </source>
</reference>